<accession>A0A1H7JK71</accession>
<proteinExistence type="predicted"/>
<evidence type="ECO:0000313" key="1">
    <source>
        <dbReference type="EMBL" id="SEK74981.1"/>
    </source>
</evidence>
<name>A0A1H7JK71_STRJI</name>
<dbReference type="AlphaFoldDB" id="A0A1H7JK71"/>
<dbReference type="EMBL" id="FOAZ01000003">
    <property type="protein sequence ID" value="SEK74981.1"/>
    <property type="molecule type" value="Genomic_DNA"/>
</dbReference>
<organism evidence="1 2">
    <name type="scientific">Streptacidiphilus jiangxiensis</name>
    <dbReference type="NCBI Taxonomy" id="235985"/>
    <lineage>
        <taxon>Bacteria</taxon>
        <taxon>Bacillati</taxon>
        <taxon>Actinomycetota</taxon>
        <taxon>Actinomycetes</taxon>
        <taxon>Kitasatosporales</taxon>
        <taxon>Streptomycetaceae</taxon>
        <taxon>Streptacidiphilus</taxon>
    </lineage>
</organism>
<sequence length="75" mass="8336">MPNDPRYPAVVNAQTRLHHWSVESARERAERFREARDAGVTPEQIAVITGLPLEVVMEDLGARAANSRAVSLVWA</sequence>
<keyword evidence="2" id="KW-1185">Reference proteome</keyword>
<protein>
    <submittedName>
        <fullName evidence="1">Uncharacterized protein</fullName>
    </submittedName>
</protein>
<dbReference type="Proteomes" id="UP000183015">
    <property type="component" value="Unassembled WGS sequence"/>
</dbReference>
<dbReference type="RefSeq" id="WP_143094221.1">
    <property type="nucleotide sequence ID" value="NZ_BBPN01000034.1"/>
</dbReference>
<evidence type="ECO:0000313" key="2">
    <source>
        <dbReference type="Proteomes" id="UP000183015"/>
    </source>
</evidence>
<reference evidence="2" key="1">
    <citation type="submission" date="2016-10" db="EMBL/GenBank/DDBJ databases">
        <authorList>
            <person name="Varghese N."/>
        </authorList>
    </citation>
    <scope>NUCLEOTIDE SEQUENCE [LARGE SCALE GENOMIC DNA]</scope>
    <source>
        <strain evidence="2">DSM 45096 / BCRC 16803 / CGMCC 4.1857 / CIP 109030 / JCM 12277 / KCTC 19219 / NBRC 100920 / 33214</strain>
    </source>
</reference>
<gene>
    <name evidence="1" type="ORF">SAMN05414137_103335</name>
</gene>